<evidence type="ECO:0000256" key="1">
    <source>
        <dbReference type="SAM" id="MobiDB-lite"/>
    </source>
</evidence>
<feature type="compositionally biased region" description="Basic and acidic residues" evidence="1">
    <location>
        <begin position="651"/>
        <end position="662"/>
    </location>
</feature>
<feature type="compositionally biased region" description="Low complexity" evidence="1">
    <location>
        <begin position="1145"/>
        <end position="1163"/>
    </location>
</feature>
<feature type="domain" description="Nuclear receptor coactivator 6 TRADD-N" evidence="2">
    <location>
        <begin position="13"/>
        <end position="131"/>
    </location>
</feature>
<dbReference type="EMBL" id="OU900097">
    <property type="protein sequence ID" value="CAG9861287.1"/>
    <property type="molecule type" value="Genomic_DNA"/>
</dbReference>
<feature type="compositionally biased region" description="Polar residues" evidence="1">
    <location>
        <begin position="1027"/>
        <end position="1036"/>
    </location>
</feature>
<feature type="compositionally biased region" description="Acidic residues" evidence="1">
    <location>
        <begin position="1447"/>
        <end position="1459"/>
    </location>
</feature>
<feature type="compositionally biased region" description="Basic and acidic residues" evidence="1">
    <location>
        <begin position="945"/>
        <end position="961"/>
    </location>
</feature>
<dbReference type="PANTHER" id="PTHR15690:SF0">
    <property type="entry name" value="NUCLEAR RECEPTOR COACTIVATOR 6"/>
    <property type="match status" value="1"/>
</dbReference>
<accession>A0A9N9XQR2</accession>
<dbReference type="InterPro" id="IPR026638">
    <property type="entry name" value="NCOA6"/>
</dbReference>
<feature type="region of interest" description="Disordered" evidence="1">
    <location>
        <begin position="578"/>
        <end position="662"/>
    </location>
</feature>
<dbReference type="GO" id="GO:0045944">
    <property type="term" value="P:positive regulation of transcription by RNA polymerase II"/>
    <property type="evidence" value="ECO:0007669"/>
    <property type="project" value="TreeGrafter"/>
</dbReference>
<feature type="compositionally biased region" description="Polar residues" evidence="1">
    <location>
        <begin position="1099"/>
        <end position="1113"/>
    </location>
</feature>
<keyword evidence="4" id="KW-1185">Reference proteome</keyword>
<feature type="compositionally biased region" description="Polar residues" evidence="1">
    <location>
        <begin position="271"/>
        <end position="303"/>
    </location>
</feature>
<organism evidence="3 4">
    <name type="scientific">Phyllotreta striolata</name>
    <name type="common">Striped flea beetle</name>
    <name type="synonym">Crioceris striolata</name>
    <dbReference type="NCBI Taxonomy" id="444603"/>
    <lineage>
        <taxon>Eukaryota</taxon>
        <taxon>Metazoa</taxon>
        <taxon>Ecdysozoa</taxon>
        <taxon>Arthropoda</taxon>
        <taxon>Hexapoda</taxon>
        <taxon>Insecta</taxon>
        <taxon>Pterygota</taxon>
        <taxon>Neoptera</taxon>
        <taxon>Endopterygota</taxon>
        <taxon>Coleoptera</taxon>
        <taxon>Polyphaga</taxon>
        <taxon>Cucujiformia</taxon>
        <taxon>Chrysomeloidea</taxon>
        <taxon>Chrysomelidae</taxon>
        <taxon>Galerucinae</taxon>
        <taxon>Alticini</taxon>
        <taxon>Phyllotreta</taxon>
    </lineage>
</organism>
<protein>
    <recommendedName>
        <fullName evidence="2">Nuclear receptor coactivator 6 TRADD-N domain-containing protein</fullName>
    </recommendedName>
</protein>
<gene>
    <name evidence="3" type="ORF">PHYEVI_LOCUS7629</name>
</gene>
<name>A0A9N9XQR2_PHYSR</name>
<proteinExistence type="predicted"/>
<feature type="compositionally biased region" description="Low complexity" evidence="1">
    <location>
        <begin position="1322"/>
        <end position="1331"/>
    </location>
</feature>
<feature type="compositionally biased region" description="Polar residues" evidence="1">
    <location>
        <begin position="1410"/>
        <end position="1419"/>
    </location>
</feature>
<dbReference type="InterPro" id="IPR032715">
    <property type="entry name" value="NCOA6_TRADD-N"/>
</dbReference>
<feature type="compositionally biased region" description="Low complexity" evidence="1">
    <location>
        <begin position="1392"/>
        <end position="1409"/>
    </location>
</feature>
<dbReference type="Pfam" id="PF13820">
    <property type="entry name" value="NCOA6_TRADD-N"/>
    <property type="match status" value="1"/>
</dbReference>
<sequence>MAANSDGYKELSTILTCEGDLSDPRFPTQLNCLVNSLNTILGELVKVHKLEPWNSVRVTLSIPREAALRLRQLANEGSQQLRALGILSVQVEGDQVISLRIATGSEPQEIILRTSQDGSNSNNNASQSDLGTFLQTNATSVSASNNMQVQFKSPNVVCPPDTVVPKVGANTVPPNNVASTNKPFAGPFPFTSMNQAIHSNRDAPFNSLPPPYPSKHPPVTISSPLLVNLLQNDGGKESASGVVKTTAIARTSTEASSASAAPEAAKSIPSTQANSSSISPSALATNTSIRQNSTVMTSTTGAVNKTPPPPPQYHRTLSNPGKVKQAGLQNVNNTISSPLSNSSFAQMPRTTQSTAVPIQHNNMYQQQQQQQQQLGTAALLKNAAGQPNVGPKHLLSQKPVTSANAFAKGAAPAPTPKPVPNVLNNTHQKLAQPNVTMAKPSAVYLPQQVKANFLHSSTSIVSQNPNPPASHQPFNNVALRGMPSPPPYSVAVSSRQWDALVNSNNSLMDLTPTLTDLKPDDLDALLPTLEGELTRSPLPDLPEDFLADHAAAMMPAEPPAAATAVDDHRKFLINPLTGELEPQSSGESDTEELKDVFTGLPSPTNLSDEDTCSTTRPDTTTDQSDSETRSSDTAAAAVAAAGKPQRLKNSKARERGRDSPALKPEKIKLRLKLEKSEPINAAYKVDVSFVNQQPKKGTASLMTPGEELRVPPLHISLRGRNSAVIKNKNKLNPDGTPVKLKVRKNQDYQKMKKNEVGGIAGATEESENVNSLMMDVSNSSMLAARLATIEQKKNKKLKAIHEHKDVFASLTQESDLKSKFVIHNHYKDKQKERRGSDSELVKTKKFLDGSAAADDKKRRLSQSEQIDDDQPVLGSTNVGTIAGLPQKNRKDKVKIKDVFKKDANKNNKIFSKNFAEKLQAKTVTLPTAGEMNMEAKFKQGLLEGTGEKGISRPPHRTEIIAKESVPATEKSPEPDKCNTPNNRKSIDGVDKPSTVSVGNGNGNRSPNSGGNQGEDSGIESMDALSEKSPNQASQSPHADILPPKTQVPNMLDIEAQLAKMEGLNGDSDRLDGIGNLSENKCEQDGAAKDGIKQDVDASTLPNNKQSVETNHTVQKAKKEEDDLEPLPVRVTPALYTYSNPDKSRAVSPALSDDDVAAAAVNSAPSGNKQNKSLLEQLLIEIPNEQSLPSSPSPATRSSMRTRALSKLNSPELNSPVATKAQPKGAPAAKRKRNESDSSNQSLDETKKKSRRVAAAGDANQNADVLVKKPNDSSAKANNLKKHLKAQADGSSDSDEPISEKVRKTALNAQAKSKPGKTGGPGNVANNNAGSTTMGGGTASSKGGGGVVVSTRRSVRSNMPAQNTRSKGENNKVSDKSESEAGCWEGSHLADFQPEQQQQHHPSEQQHQNQVNVYQFSPYNQYVRDISTSTSSSSSTSSGTSLSSSDSQGEEEEEEEEDDIYSTNGEESSLSE</sequence>
<evidence type="ECO:0000259" key="2">
    <source>
        <dbReference type="Pfam" id="PF13820"/>
    </source>
</evidence>
<feature type="compositionally biased region" description="Basic and acidic residues" evidence="1">
    <location>
        <begin position="1079"/>
        <end position="1095"/>
    </location>
</feature>
<dbReference type="Proteomes" id="UP001153712">
    <property type="component" value="Chromosome 4"/>
</dbReference>
<feature type="region of interest" description="Disordered" evidence="1">
    <location>
        <begin position="943"/>
        <end position="1471"/>
    </location>
</feature>
<reference evidence="3" key="1">
    <citation type="submission" date="2022-01" db="EMBL/GenBank/DDBJ databases">
        <authorList>
            <person name="King R."/>
        </authorList>
    </citation>
    <scope>NUCLEOTIDE SEQUENCE</scope>
</reference>
<feature type="region of interest" description="Disordered" evidence="1">
    <location>
        <begin position="851"/>
        <end position="885"/>
    </location>
</feature>
<feature type="compositionally biased region" description="Low complexity" evidence="1">
    <location>
        <begin position="253"/>
        <end position="270"/>
    </location>
</feature>
<feature type="compositionally biased region" description="Polar residues" evidence="1">
    <location>
        <begin position="1183"/>
        <end position="1216"/>
    </location>
</feature>
<dbReference type="GO" id="GO:0035097">
    <property type="term" value="C:histone methyltransferase complex"/>
    <property type="evidence" value="ECO:0007669"/>
    <property type="project" value="TreeGrafter"/>
</dbReference>
<feature type="compositionally biased region" description="Low complexity" evidence="1">
    <location>
        <begin position="1426"/>
        <end position="1446"/>
    </location>
</feature>
<feature type="compositionally biased region" description="Low complexity" evidence="1">
    <location>
        <begin position="612"/>
        <end position="623"/>
    </location>
</feature>
<feature type="compositionally biased region" description="Gly residues" evidence="1">
    <location>
        <begin position="1332"/>
        <end position="1346"/>
    </location>
</feature>
<dbReference type="GO" id="GO:0003713">
    <property type="term" value="F:transcription coactivator activity"/>
    <property type="evidence" value="ECO:0007669"/>
    <property type="project" value="InterPro"/>
</dbReference>
<dbReference type="OrthoDB" id="5967287at2759"/>
<dbReference type="PANTHER" id="PTHR15690">
    <property type="entry name" value="NUCLEAR RECEPTOR COACTIVATOR 6"/>
    <property type="match status" value="1"/>
</dbReference>
<feature type="compositionally biased region" description="Low complexity" evidence="1">
    <location>
        <begin position="996"/>
        <end position="1009"/>
    </location>
</feature>
<evidence type="ECO:0000313" key="3">
    <source>
        <dbReference type="EMBL" id="CAG9861287.1"/>
    </source>
</evidence>
<evidence type="ECO:0000313" key="4">
    <source>
        <dbReference type="Proteomes" id="UP001153712"/>
    </source>
</evidence>
<feature type="region of interest" description="Disordered" evidence="1">
    <location>
        <begin position="253"/>
        <end position="320"/>
    </location>
</feature>
<feature type="compositionally biased region" description="Polar residues" evidence="1">
    <location>
        <begin position="1164"/>
        <end position="1173"/>
    </location>
</feature>
<feature type="compositionally biased region" description="Polar residues" evidence="1">
    <location>
        <begin position="1460"/>
        <end position="1471"/>
    </location>
</feature>
<feature type="compositionally biased region" description="Basic and acidic residues" evidence="1">
    <location>
        <begin position="1365"/>
        <end position="1378"/>
    </location>
</feature>
<dbReference type="GO" id="GO:0005667">
    <property type="term" value="C:transcription regulator complex"/>
    <property type="evidence" value="ECO:0007669"/>
    <property type="project" value="TreeGrafter"/>
</dbReference>
<feature type="compositionally biased region" description="Low complexity" evidence="1">
    <location>
        <begin position="1347"/>
        <end position="1357"/>
    </location>
</feature>